<dbReference type="EMBL" id="JARPMG010000002">
    <property type="protein sequence ID" value="KAJ8103068.1"/>
    <property type="molecule type" value="Genomic_DNA"/>
</dbReference>
<keyword evidence="4" id="KW-1185">Reference proteome</keyword>
<protein>
    <submittedName>
        <fullName evidence="3">Beta-lactamase superfamily domain-containing protein</fullName>
    </submittedName>
</protein>
<evidence type="ECO:0000313" key="3">
    <source>
        <dbReference type="EMBL" id="KAJ8103068.1"/>
    </source>
</evidence>
<feature type="domain" description="Metallo-beta-lactamase" evidence="2">
    <location>
        <begin position="167"/>
        <end position="386"/>
    </location>
</feature>
<evidence type="ECO:0000313" key="4">
    <source>
        <dbReference type="Proteomes" id="UP001217417"/>
    </source>
</evidence>
<proteinExistence type="predicted"/>
<reference evidence="3" key="1">
    <citation type="submission" date="2023-03" db="EMBL/GenBank/DDBJ databases">
        <title>Near-Complete genome sequence of Lipomyces tetrasporous NRRL Y-64009, an oleaginous yeast capable of growing on lignocellulosic hydrolysates.</title>
        <authorList>
            <consortium name="Lawrence Berkeley National Laboratory"/>
            <person name="Jagtap S.S."/>
            <person name="Liu J.-J."/>
            <person name="Walukiewicz H.E."/>
            <person name="Pangilinan J."/>
            <person name="Lipzen A."/>
            <person name="Ahrendt S."/>
            <person name="Koriabine M."/>
            <person name="Cobaugh K."/>
            <person name="Salamov A."/>
            <person name="Yoshinaga Y."/>
            <person name="Ng V."/>
            <person name="Daum C."/>
            <person name="Grigoriev I.V."/>
            <person name="Slininger P.J."/>
            <person name="Dien B.S."/>
            <person name="Jin Y.-S."/>
            <person name="Rao C.V."/>
        </authorList>
    </citation>
    <scope>NUCLEOTIDE SEQUENCE</scope>
    <source>
        <strain evidence="3">NRRL Y-64009</strain>
    </source>
</reference>
<dbReference type="GO" id="GO:0070292">
    <property type="term" value="P:N-acylphosphatidylethanolamine metabolic process"/>
    <property type="evidence" value="ECO:0007669"/>
    <property type="project" value="TreeGrafter"/>
</dbReference>
<gene>
    <name evidence="3" type="ORF">POJ06DRAFT_219263</name>
</gene>
<organism evidence="3 4">
    <name type="scientific">Lipomyces tetrasporus</name>
    <dbReference type="NCBI Taxonomy" id="54092"/>
    <lineage>
        <taxon>Eukaryota</taxon>
        <taxon>Fungi</taxon>
        <taxon>Dikarya</taxon>
        <taxon>Ascomycota</taxon>
        <taxon>Saccharomycotina</taxon>
        <taxon>Lipomycetes</taxon>
        <taxon>Lipomycetales</taxon>
        <taxon>Lipomycetaceae</taxon>
        <taxon>Lipomyces</taxon>
    </lineage>
</organism>
<dbReference type="AlphaFoldDB" id="A0AAD7QXF1"/>
<dbReference type="Pfam" id="PF12706">
    <property type="entry name" value="Lactamase_B_2"/>
    <property type="match status" value="1"/>
</dbReference>
<dbReference type="Proteomes" id="UP001217417">
    <property type="component" value="Unassembled WGS sequence"/>
</dbReference>
<dbReference type="Gene3D" id="3.60.15.10">
    <property type="entry name" value="Ribonuclease Z/Hydroxyacylglutathione hydrolase-like"/>
    <property type="match status" value="1"/>
</dbReference>
<sequence>MIRTTLAAGVRHAPSLPQSSISFGGSVARHSSSSSSSSSVFSVLKSLVSLNSSISYSPCSVKNSTSSPMIVSEVASPSTAPETAKAKPHIINGCFVNPWPSAGEGNVKFTELLWSRFTREWRKVDVSPKMMPTVTPDFSAPISDPSNIRATWLGHATYYVEMPTGLRVLFDPLLGNKCVPRWAPGFNRISPPPCKISDIPAVDLVVISHYHYDHLDEYSIDLIRKHFPEAHYFVPLGIKGWFTKKGIHDVTELDWWEERDISVNGVTSTISCLPSQHGGNRSISDHGMSLWSSWSITSKGKVYFAGDTGYRHVPKLPADQDDYAIEMPHCPAFEEIGEHRGPFDLALIPIGAYSPRWIMSKAHCNPLDSVNLFQDVMAKRALAMHFGTWILTDEPVLEPVEKLREALRRKGLPETGLFDAIQIGQAVEVPVETVN</sequence>
<dbReference type="PANTHER" id="PTHR15032:SF4">
    <property type="entry name" value="N-ACYL-PHOSPHATIDYLETHANOLAMINE-HYDROLYZING PHOSPHOLIPASE D"/>
    <property type="match status" value="1"/>
</dbReference>
<evidence type="ECO:0000259" key="2">
    <source>
        <dbReference type="Pfam" id="PF12706"/>
    </source>
</evidence>
<dbReference type="InterPro" id="IPR001279">
    <property type="entry name" value="Metallo-B-lactamas"/>
</dbReference>
<dbReference type="InterPro" id="IPR036866">
    <property type="entry name" value="RibonucZ/Hydroxyglut_hydro"/>
</dbReference>
<dbReference type="RefSeq" id="XP_056046518.1">
    <property type="nucleotide sequence ID" value="XM_056185587.1"/>
</dbReference>
<comment type="caution">
    <text evidence="3">The sequence shown here is derived from an EMBL/GenBank/DDBJ whole genome shotgun (WGS) entry which is preliminary data.</text>
</comment>
<dbReference type="GO" id="GO:0070290">
    <property type="term" value="F:N-acylphosphatidylethanolamine-specific phospholipase D activity"/>
    <property type="evidence" value="ECO:0007669"/>
    <property type="project" value="InterPro"/>
</dbReference>
<dbReference type="GeneID" id="80880753"/>
<dbReference type="InterPro" id="IPR024884">
    <property type="entry name" value="NAPE-PLD"/>
</dbReference>
<feature type="binding site" evidence="1">
    <location>
        <position position="363"/>
    </location>
    <ligand>
        <name>an N-acyl-1,2-diacyl-sn-glycero-3-phosphoethanolamine</name>
        <dbReference type="ChEBI" id="CHEBI:62537"/>
    </ligand>
</feature>
<evidence type="ECO:0000256" key="1">
    <source>
        <dbReference type="PIRSR" id="PIRSR038896-50"/>
    </source>
</evidence>
<accession>A0AAD7QXF1</accession>
<dbReference type="GO" id="GO:0008270">
    <property type="term" value="F:zinc ion binding"/>
    <property type="evidence" value="ECO:0007669"/>
    <property type="project" value="InterPro"/>
</dbReference>
<dbReference type="GO" id="GO:0005737">
    <property type="term" value="C:cytoplasm"/>
    <property type="evidence" value="ECO:0007669"/>
    <property type="project" value="TreeGrafter"/>
</dbReference>
<name>A0AAD7QXF1_9ASCO</name>
<dbReference type="GO" id="GO:0070291">
    <property type="term" value="P:N-acylethanolamine metabolic process"/>
    <property type="evidence" value="ECO:0007669"/>
    <property type="project" value="TreeGrafter"/>
</dbReference>
<dbReference type="SUPFAM" id="SSF56281">
    <property type="entry name" value="Metallo-hydrolase/oxidoreductase"/>
    <property type="match status" value="1"/>
</dbReference>
<dbReference type="PANTHER" id="PTHR15032">
    <property type="entry name" value="N-ACYL-PHOSPHATIDYLETHANOLAMINE-HYDROLYZING PHOSPHOLIPASE D"/>
    <property type="match status" value="1"/>
</dbReference>
<feature type="binding site" evidence="1">
    <location>
        <position position="212"/>
    </location>
    <ligand>
        <name>an N-acyl-1,2-diacyl-sn-glycero-3-phosphoethanolamine</name>
        <dbReference type="ChEBI" id="CHEBI:62537"/>
    </ligand>
</feature>
<dbReference type="PIRSF" id="PIRSF038896">
    <property type="entry name" value="NAPE-PLD"/>
    <property type="match status" value="1"/>
</dbReference>